<reference evidence="5 6" key="1">
    <citation type="journal article" date="2018" name="PLoS ONE">
        <title>The draft genome of Kipferlia bialata reveals reductive genome evolution in fornicate parasites.</title>
        <authorList>
            <person name="Tanifuji G."/>
            <person name="Takabayashi S."/>
            <person name="Kume K."/>
            <person name="Takagi M."/>
            <person name="Nakayama T."/>
            <person name="Kamikawa R."/>
            <person name="Inagaki Y."/>
            <person name="Hashimoto T."/>
        </authorList>
    </citation>
    <scope>NUCLEOTIDE SEQUENCE [LARGE SCALE GENOMIC DNA]</scope>
    <source>
        <strain evidence="5">NY0173</strain>
    </source>
</reference>
<feature type="non-terminal residue" evidence="5">
    <location>
        <position position="1"/>
    </location>
</feature>
<dbReference type="AlphaFoldDB" id="A0A9K3GG09"/>
<accession>A0A9K3GG09</accession>
<feature type="domain" description="RRM" evidence="4">
    <location>
        <begin position="291"/>
        <end position="371"/>
    </location>
</feature>
<protein>
    <recommendedName>
        <fullName evidence="4">RRM domain-containing protein</fullName>
    </recommendedName>
</protein>
<name>A0A9K3GG09_9EUKA</name>
<evidence type="ECO:0000259" key="4">
    <source>
        <dbReference type="PROSITE" id="PS50102"/>
    </source>
</evidence>
<comment type="caution">
    <text evidence="5">The sequence shown here is derived from an EMBL/GenBank/DDBJ whole genome shotgun (WGS) entry which is preliminary data.</text>
</comment>
<evidence type="ECO:0000313" key="6">
    <source>
        <dbReference type="Proteomes" id="UP000265618"/>
    </source>
</evidence>
<dbReference type="Pfam" id="PF00076">
    <property type="entry name" value="RRM_1"/>
    <property type="match status" value="3"/>
</dbReference>
<evidence type="ECO:0000256" key="3">
    <source>
        <dbReference type="PROSITE-ProRule" id="PRU00176"/>
    </source>
</evidence>
<dbReference type="SMART" id="SM00360">
    <property type="entry name" value="RRM"/>
    <property type="match status" value="3"/>
</dbReference>
<dbReference type="GO" id="GO:0003723">
    <property type="term" value="F:RNA binding"/>
    <property type="evidence" value="ECO:0007669"/>
    <property type="project" value="UniProtKB-UniRule"/>
</dbReference>
<dbReference type="InterPro" id="IPR035979">
    <property type="entry name" value="RBD_domain_sf"/>
</dbReference>
<sequence length="376" mass="41847">LQLITSLLQRVESPPGVTAILKGIIRVQLIQKRLENGLRSGYIHFKDNELAEKALLALRYQEIDGNPPAFPDLHLMHRVATQGDRAKVLTNQADVYVSNLDKAVTRRMLCQALEPLATVVSVRLLRNASGVSRGIAYVQFEDNASAQTVISRGNFMCLEGKQMKLEAFVPLEERKKGTRFDNVFIRNLPPGTTSEDVTELCEKHVGKVTSAYTKEDTRKSEAGEDATRRMFGAARFQDPDDAERALSILPKVSLGDGEVLFCCEHKRTQQRKREKRQIKAKREETYYGGKRNIRVEGLAAGTTKGHLQTAFSGYGAIISVCVYPKRSGKSVDGFVLFETPESAAQATEDLDNTVVPVLNPDAAVTVRIVDRKMRKK</sequence>
<feature type="domain" description="RRM" evidence="4">
    <location>
        <begin position="181"/>
        <end position="285"/>
    </location>
</feature>
<dbReference type="EMBL" id="BDIP01000225">
    <property type="protein sequence ID" value="GIQ80711.1"/>
    <property type="molecule type" value="Genomic_DNA"/>
</dbReference>
<dbReference type="SUPFAM" id="SSF54928">
    <property type="entry name" value="RNA-binding domain, RBD"/>
    <property type="match status" value="2"/>
</dbReference>
<dbReference type="CDD" id="cd00590">
    <property type="entry name" value="RRM_SF"/>
    <property type="match status" value="4"/>
</dbReference>
<dbReference type="Gene3D" id="3.30.70.330">
    <property type="match status" value="4"/>
</dbReference>
<keyword evidence="1" id="KW-0677">Repeat</keyword>
<dbReference type="OrthoDB" id="19742at2759"/>
<gene>
    <name evidence="5" type="ORF">KIPB_001549</name>
</gene>
<evidence type="ECO:0000313" key="5">
    <source>
        <dbReference type="EMBL" id="GIQ80711.1"/>
    </source>
</evidence>
<keyword evidence="2 3" id="KW-0694">RNA-binding</keyword>
<evidence type="ECO:0000256" key="2">
    <source>
        <dbReference type="ARBA" id="ARBA00022884"/>
    </source>
</evidence>
<dbReference type="PANTHER" id="PTHR24012">
    <property type="entry name" value="RNA BINDING PROTEIN"/>
    <property type="match status" value="1"/>
</dbReference>
<keyword evidence="6" id="KW-1185">Reference proteome</keyword>
<feature type="domain" description="RRM" evidence="4">
    <location>
        <begin position="93"/>
        <end position="170"/>
    </location>
</feature>
<evidence type="ECO:0000256" key="1">
    <source>
        <dbReference type="ARBA" id="ARBA00022737"/>
    </source>
</evidence>
<dbReference type="PROSITE" id="PS50102">
    <property type="entry name" value="RRM"/>
    <property type="match status" value="3"/>
</dbReference>
<proteinExistence type="predicted"/>
<dbReference type="InterPro" id="IPR012677">
    <property type="entry name" value="Nucleotide-bd_a/b_plait_sf"/>
</dbReference>
<organism evidence="5 6">
    <name type="scientific">Kipferlia bialata</name>
    <dbReference type="NCBI Taxonomy" id="797122"/>
    <lineage>
        <taxon>Eukaryota</taxon>
        <taxon>Metamonada</taxon>
        <taxon>Carpediemonas-like organisms</taxon>
        <taxon>Kipferlia</taxon>
    </lineage>
</organism>
<dbReference type="Proteomes" id="UP000265618">
    <property type="component" value="Unassembled WGS sequence"/>
</dbReference>
<dbReference type="InterPro" id="IPR000504">
    <property type="entry name" value="RRM_dom"/>
</dbReference>